<evidence type="ECO:0000313" key="1">
    <source>
        <dbReference type="EMBL" id="ARQ02531.1"/>
    </source>
</evidence>
<protein>
    <submittedName>
        <fullName evidence="1">Uncharacterized protein</fullName>
    </submittedName>
</protein>
<proteinExistence type="predicted"/>
<accession>A0A1W6ZZH7</accession>
<dbReference type="KEGG" id="psin:CAK95_28025"/>
<evidence type="ECO:0000313" key="2">
    <source>
        <dbReference type="Proteomes" id="UP000194137"/>
    </source>
</evidence>
<organism evidence="1 2">
    <name type="scientific">Pseudorhodoplanes sinuspersici</name>
    <dbReference type="NCBI Taxonomy" id="1235591"/>
    <lineage>
        <taxon>Bacteria</taxon>
        <taxon>Pseudomonadati</taxon>
        <taxon>Pseudomonadota</taxon>
        <taxon>Alphaproteobacteria</taxon>
        <taxon>Hyphomicrobiales</taxon>
        <taxon>Pseudorhodoplanes</taxon>
    </lineage>
</organism>
<reference evidence="1 2" key="1">
    <citation type="submission" date="2017-05" db="EMBL/GenBank/DDBJ databases">
        <title>Full genome sequence of Pseudorhodoplanes sinuspersici.</title>
        <authorList>
            <person name="Dastgheib S.M.M."/>
            <person name="Shavandi M."/>
            <person name="Tirandaz H."/>
        </authorList>
    </citation>
    <scope>NUCLEOTIDE SEQUENCE [LARGE SCALE GENOMIC DNA]</scope>
    <source>
        <strain evidence="1 2">RIPI110</strain>
    </source>
</reference>
<dbReference type="EMBL" id="CP021112">
    <property type="protein sequence ID" value="ARQ02531.1"/>
    <property type="molecule type" value="Genomic_DNA"/>
</dbReference>
<dbReference type="Proteomes" id="UP000194137">
    <property type="component" value="Chromosome"/>
</dbReference>
<sequence>MPLNGISSPDNSERNFLRASRGGFLMSDFKTSDIKPDSHSDAIATPNCPLCGANTVLAPMHKAVEAVVNVFRCTACGVLYPVAKKKDKAPGA</sequence>
<dbReference type="AlphaFoldDB" id="A0A1W6ZZH7"/>
<gene>
    <name evidence="1" type="ORF">CAK95_28025</name>
</gene>
<name>A0A1W6ZZH7_9HYPH</name>
<keyword evidence="2" id="KW-1185">Reference proteome</keyword>